<sequence length="197" mass="22981">MMKKQAVIYELLQENNGFVTLNQVKESGVSYYTVKKMIGEGKLEKDEPGLYRLPKVYIDEYYSIQHRYPKGVYSLETALWLHGLSLTIPFEPMMSFPYGTNTKLIKEYGIKPIILRSNYDEGIVEVMPIKGQAVNVYSVERTLAECLRSIYKIDVQIIAPAFKMYARQNKINYSQLFKYAKLFKVERKIQSYLEVLD</sequence>
<dbReference type="InterPro" id="IPR025159">
    <property type="entry name" value="AbiEi_N"/>
</dbReference>
<evidence type="ECO:0000313" key="3">
    <source>
        <dbReference type="Proteomes" id="UP000530186"/>
    </source>
</evidence>
<evidence type="ECO:0000313" key="2">
    <source>
        <dbReference type="EMBL" id="MBA0015811.1"/>
    </source>
</evidence>
<organism evidence="2 3">
    <name type="scientific">Pseudolactococcus laudensis</name>
    <dbReference type="NCBI Taxonomy" id="1494461"/>
    <lineage>
        <taxon>Bacteria</taxon>
        <taxon>Bacillati</taxon>
        <taxon>Bacillota</taxon>
        <taxon>Bacilli</taxon>
        <taxon>Lactobacillales</taxon>
        <taxon>Streptococcaceae</taxon>
        <taxon>Pseudolactococcus</taxon>
    </lineage>
</organism>
<evidence type="ECO:0000259" key="1">
    <source>
        <dbReference type="Pfam" id="PF13338"/>
    </source>
</evidence>
<dbReference type="Pfam" id="PF13338">
    <property type="entry name" value="AbiEi_4"/>
    <property type="match status" value="1"/>
</dbReference>
<proteinExistence type="predicted"/>
<keyword evidence="3" id="KW-1185">Reference proteome</keyword>
<feature type="domain" description="AbiEi antitoxin N-terminal" evidence="1">
    <location>
        <begin position="8"/>
        <end position="54"/>
    </location>
</feature>
<comment type="caution">
    <text evidence="2">The sequence shown here is derived from an EMBL/GenBank/DDBJ whole genome shotgun (WGS) entry which is preliminary data.</text>
</comment>
<dbReference type="AlphaFoldDB" id="A0A7V8SJ10"/>
<accession>A0A7V8SJ10</accession>
<dbReference type="Proteomes" id="UP000530186">
    <property type="component" value="Unassembled WGS sequence"/>
</dbReference>
<reference evidence="2 3" key="1">
    <citation type="submission" date="2020-07" db="EMBL/GenBank/DDBJ databases">
        <authorList>
            <person name="Hilgarth M."/>
            <person name="Werum V."/>
            <person name="Vogel R.F."/>
        </authorList>
    </citation>
    <scope>NUCLEOTIDE SEQUENCE [LARGE SCALE GENOMIC DNA]</scope>
    <source>
        <strain evidence="2 3">DSM 28961</strain>
    </source>
</reference>
<gene>
    <name evidence="2" type="ORF">HZR21_01380</name>
</gene>
<name>A0A7V8SJ10_9LACT</name>
<dbReference type="EMBL" id="JACBNY010000001">
    <property type="protein sequence ID" value="MBA0015811.1"/>
    <property type="molecule type" value="Genomic_DNA"/>
</dbReference>
<protein>
    <submittedName>
        <fullName evidence="2">Type IV toxin-antitoxin system AbiEi family antitoxin domain-containing protein</fullName>
    </submittedName>
</protein>